<protein>
    <submittedName>
        <fullName evidence="1">Intracellular multiplication protein IcmB</fullName>
    </submittedName>
</protein>
<dbReference type="AlphaFoldDB" id="A0A8G2CNX7"/>
<proteinExistence type="predicted"/>
<organism evidence="1 2">
    <name type="scientific">Acidiphilium rubrum</name>
    <dbReference type="NCBI Taxonomy" id="526"/>
    <lineage>
        <taxon>Bacteria</taxon>
        <taxon>Pseudomonadati</taxon>
        <taxon>Pseudomonadota</taxon>
        <taxon>Alphaproteobacteria</taxon>
        <taxon>Acetobacterales</taxon>
        <taxon>Acidocellaceae</taxon>
        <taxon>Acidiphilium</taxon>
    </lineage>
</organism>
<evidence type="ECO:0000313" key="2">
    <source>
        <dbReference type="Proteomes" id="UP000186308"/>
    </source>
</evidence>
<comment type="caution">
    <text evidence="1">The sequence shown here is derived from an EMBL/GenBank/DDBJ whole genome shotgun (WGS) entry which is preliminary data.</text>
</comment>
<reference evidence="1 2" key="1">
    <citation type="submission" date="2017-01" db="EMBL/GenBank/DDBJ databases">
        <authorList>
            <person name="Varghese N."/>
            <person name="Submissions S."/>
        </authorList>
    </citation>
    <scope>NUCLEOTIDE SEQUENCE [LARGE SCALE GENOMIC DNA]</scope>
    <source>
        <strain evidence="1 2">ATCC 35905</strain>
    </source>
</reference>
<name>A0A8G2CNX7_ACIRU</name>
<gene>
    <name evidence="1" type="ORF">SAMN05421828_12330</name>
</gene>
<dbReference type="OrthoDB" id="7229084at2"/>
<dbReference type="Proteomes" id="UP000186308">
    <property type="component" value="Unassembled WGS sequence"/>
</dbReference>
<keyword evidence="2" id="KW-1185">Reference proteome</keyword>
<evidence type="ECO:0000313" key="1">
    <source>
        <dbReference type="EMBL" id="SIR29539.1"/>
    </source>
</evidence>
<dbReference type="SUPFAM" id="SSF52540">
    <property type="entry name" value="P-loop containing nucleoside triphosphate hydrolases"/>
    <property type="match status" value="1"/>
</dbReference>
<sequence length="1017" mass="112891">MALSDKILGGIFGLFRQPLVSYCDLETVDGSSLLTTKGEYITLIEIHGSRRMFNAGDVDAKVEKLRLDIQSGFEFQGHGLQAWFATDPGLIVEAIATHLAGPRATARELDINLDDIFNERERVFPKLMRWERCFLVVWSRRALLTRDEEKIVSAEQTKLADGAPSLTNTQNIFLATDLLATKHTAFVARVVTALRGIDVACDELDPRDALRCIREAIGQTTEPHWRAILPGDPVAPRLPDGKPKKGQVDFLLWPSLSSQLLADDAETEGMRIVTMGAYEWTTVEVTVGPEDARSFSELVARMAASNIPWRMSMWVEGGGAILAGLKSGIATMLAFDPTNRAVMRAFQNLRHLKETTAEVTVRWRCSFATWAPRGERATLRRQAAVLAQRVQAWGNCNVGLTAGDPLEALMGSALGLAFGSTAPSGTPPISQALRMLPWGRPASAWRKGSVLFRSPDGRIAPYDPSGSGRGAVFTLIVAPPRFGKSTLANAINLGLCLSTASQGTLGARLPLIGKIDVGDSAEGFVLLLRNGLPVERQNEAIYVRLRFRSGYEYNPFDLQLGCRHPLPLERSFLINFLSLATLSQDASVGFEGMNQFIGLVIDEAFRMFSDIGENVTPKVYVPGTVPTIDAYLTTNAIRIEATHPWWWEIVDVLCARGEYELAGLAQRHAVPILEDLISAARADRIRGDFSFRGKETSETLAEMFERYIKSLIREIPTLNKATSLDFGPARVIVLDLQEVAPSGSADADRKTALIYMLARHIIGRNFFLHPDYLVHVPDAMKAYHAPRFREFKESVKRLDYDEYHRTKASPFVRAQVVRDLLEGGKHNVQIVVASQSIEHFDDDLIRNTNEQIVLGARDDKERETIIKRFQLSEASAFVLRNRLTGPDRNGGGAPFLMVAEVDNAKYEQMMVNSLGPIELWALSTTPLDVHLRTRLYSMLGPAEARRRLALVFPNGSAEGEIRRRRDERLTRDADQAVIEAGVTDELAQDIYDGRGIAIMLRGFEPQPVRQTYREAAE</sequence>
<accession>A0A8G2CNX7</accession>
<dbReference type="Gene3D" id="3.40.50.300">
    <property type="entry name" value="P-loop containing nucleotide triphosphate hydrolases"/>
    <property type="match status" value="1"/>
</dbReference>
<dbReference type="InterPro" id="IPR027417">
    <property type="entry name" value="P-loop_NTPase"/>
</dbReference>
<dbReference type="EMBL" id="FTNE01000023">
    <property type="protein sequence ID" value="SIR29539.1"/>
    <property type="molecule type" value="Genomic_DNA"/>
</dbReference>
<dbReference type="RefSeq" id="WP_051657360.1">
    <property type="nucleotide sequence ID" value="NZ_FTNE01000023.1"/>
</dbReference>